<name>A0A0B6ZFI9_9EUPU</name>
<gene>
    <name evidence="1" type="primary">ORF62405</name>
</gene>
<dbReference type="EMBL" id="HACG01020514">
    <property type="protein sequence ID" value="CEK67379.1"/>
    <property type="molecule type" value="Transcribed_RNA"/>
</dbReference>
<feature type="non-terminal residue" evidence="1">
    <location>
        <position position="1"/>
    </location>
</feature>
<organism evidence="1">
    <name type="scientific">Arion vulgaris</name>
    <dbReference type="NCBI Taxonomy" id="1028688"/>
    <lineage>
        <taxon>Eukaryota</taxon>
        <taxon>Metazoa</taxon>
        <taxon>Spiralia</taxon>
        <taxon>Lophotrochozoa</taxon>
        <taxon>Mollusca</taxon>
        <taxon>Gastropoda</taxon>
        <taxon>Heterobranchia</taxon>
        <taxon>Euthyneura</taxon>
        <taxon>Panpulmonata</taxon>
        <taxon>Eupulmonata</taxon>
        <taxon>Stylommatophora</taxon>
        <taxon>Helicina</taxon>
        <taxon>Arionoidea</taxon>
        <taxon>Arionidae</taxon>
        <taxon>Arion</taxon>
    </lineage>
</organism>
<evidence type="ECO:0000313" key="1">
    <source>
        <dbReference type="EMBL" id="CEK67379.1"/>
    </source>
</evidence>
<dbReference type="AlphaFoldDB" id="A0A0B6ZFI9"/>
<proteinExistence type="predicted"/>
<accession>A0A0B6ZFI9</accession>
<protein>
    <submittedName>
        <fullName evidence="1">Uncharacterized protein</fullName>
    </submittedName>
</protein>
<sequence length="177" mass="20077">RLKNVTIEDTKSIQCHNNSIVADSCSAESVPNLSLALCLKTKPLPGHRNQKTLNHQKPDIEESAINIPSPMDTVPKLSCFGIQEKTPTDLLSQPSSLGFALCYLKQKRKLESVPLELNRPLKYPKFMCSKQVGNRVMYKESIYHEIKPFDFSTPSPDDIVKSRQMQAFTRPDKEFEL</sequence>
<reference evidence="1" key="1">
    <citation type="submission" date="2014-12" db="EMBL/GenBank/DDBJ databases">
        <title>Insight into the proteome of Arion vulgaris.</title>
        <authorList>
            <person name="Aradska J."/>
            <person name="Bulat T."/>
            <person name="Smidak R."/>
            <person name="Sarate P."/>
            <person name="Gangsoo J."/>
            <person name="Sialana F."/>
            <person name="Bilban M."/>
            <person name="Lubec G."/>
        </authorList>
    </citation>
    <scope>NUCLEOTIDE SEQUENCE</scope>
    <source>
        <tissue evidence="1">Skin</tissue>
    </source>
</reference>